<name>A0AC34QYD8_9BILA</name>
<reference evidence="2" key="1">
    <citation type="submission" date="2022-11" db="UniProtKB">
        <authorList>
            <consortium name="WormBaseParasite"/>
        </authorList>
    </citation>
    <scope>IDENTIFICATION</scope>
</reference>
<organism evidence="1 2">
    <name type="scientific">Panagrolaimus sp. JU765</name>
    <dbReference type="NCBI Taxonomy" id="591449"/>
    <lineage>
        <taxon>Eukaryota</taxon>
        <taxon>Metazoa</taxon>
        <taxon>Ecdysozoa</taxon>
        <taxon>Nematoda</taxon>
        <taxon>Chromadorea</taxon>
        <taxon>Rhabditida</taxon>
        <taxon>Tylenchina</taxon>
        <taxon>Panagrolaimomorpha</taxon>
        <taxon>Panagrolaimoidea</taxon>
        <taxon>Panagrolaimidae</taxon>
        <taxon>Panagrolaimus</taxon>
    </lineage>
</organism>
<sequence>MGLKILNPFKAFRRRKPTKVECNVEVTSEAVPECSVPEAVPECPVSSTDAPVKLCCDLYADIFDAATKGPALQMTEIFKFMLIGQEAVYPVVQVLRKSISIEFYCQKIKLTLRKNAALWLDYGMFTSLIQLIIPYVTKIRLVECRCEKYYDMVFQTLSKNHRQKKLTIVDLWKITDSVIDVLQQLEKKNIPVILKYPTMDFLMVSPVIKIDTLKILFLENWLHLLVEKQFSCSFSKLIVSKMTELTIMSLSNEAVFDYIEELTIGIDFPVRPIFDKLNQCFPNVKKLTIHIRDKILLKFGTVEEQLDRIKNEMEEAPQKEIIINFNSARETTSKTHLLTLGFATINDTTLQWISEKNQSKMIIAPW</sequence>
<accession>A0AC34QYD8</accession>
<dbReference type="WBParaSite" id="JU765_v2.g20527.t1">
    <property type="protein sequence ID" value="JU765_v2.g20527.t1"/>
    <property type="gene ID" value="JU765_v2.g20527"/>
</dbReference>
<proteinExistence type="predicted"/>
<protein>
    <submittedName>
        <fullName evidence="2">Uncharacterized protein</fullName>
    </submittedName>
</protein>
<evidence type="ECO:0000313" key="2">
    <source>
        <dbReference type="WBParaSite" id="JU765_v2.g20527.t1"/>
    </source>
</evidence>
<dbReference type="Proteomes" id="UP000887576">
    <property type="component" value="Unplaced"/>
</dbReference>
<evidence type="ECO:0000313" key="1">
    <source>
        <dbReference type="Proteomes" id="UP000887576"/>
    </source>
</evidence>